<keyword evidence="3" id="KW-1185">Reference proteome</keyword>
<dbReference type="Pfam" id="PF06985">
    <property type="entry name" value="HET"/>
    <property type="match status" value="1"/>
</dbReference>
<evidence type="ECO:0000313" key="2">
    <source>
        <dbReference type="EMBL" id="KAF2027289.1"/>
    </source>
</evidence>
<feature type="domain" description="Heterokaryon incompatibility" evidence="1">
    <location>
        <begin position="57"/>
        <end position="137"/>
    </location>
</feature>
<evidence type="ECO:0000313" key="3">
    <source>
        <dbReference type="Proteomes" id="UP000799777"/>
    </source>
</evidence>
<dbReference type="EMBL" id="ML978228">
    <property type="protein sequence ID" value="KAF2027289.1"/>
    <property type="molecule type" value="Genomic_DNA"/>
</dbReference>
<dbReference type="PANTHER" id="PTHR24148">
    <property type="entry name" value="ANKYRIN REPEAT DOMAIN-CONTAINING PROTEIN 39 HOMOLOG-RELATED"/>
    <property type="match status" value="1"/>
</dbReference>
<accession>A0A9P4H4E5</accession>
<sequence>MSLVWLIPGKSVRQYDYTPLPQGHSRLLSLHPGQTESPLVAKIFNAQLIELRRTPYYGALSYTWGDPDDAQMLMIGMNPFLMVTPNLRDALVRLRHTDRPRTLRIDAVCINQNDSAEKSRQVVLMTQIYSVADKVLV</sequence>
<dbReference type="Proteomes" id="UP000799777">
    <property type="component" value="Unassembled WGS sequence"/>
</dbReference>
<evidence type="ECO:0000259" key="1">
    <source>
        <dbReference type="Pfam" id="PF06985"/>
    </source>
</evidence>
<dbReference type="PANTHER" id="PTHR24148:SF64">
    <property type="entry name" value="HETEROKARYON INCOMPATIBILITY DOMAIN-CONTAINING PROTEIN"/>
    <property type="match status" value="1"/>
</dbReference>
<comment type="caution">
    <text evidence="2">The sequence shown here is derived from an EMBL/GenBank/DDBJ whole genome shotgun (WGS) entry which is preliminary data.</text>
</comment>
<dbReference type="AlphaFoldDB" id="A0A9P4H4E5"/>
<organism evidence="2 3">
    <name type="scientific">Setomelanomma holmii</name>
    <dbReference type="NCBI Taxonomy" id="210430"/>
    <lineage>
        <taxon>Eukaryota</taxon>
        <taxon>Fungi</taxon>
        <taxon>Dikarya</taxon>
        <taxon>Ascomycota</taxon>
        <taxon>Pezizomycotina</taxon>
        <taxon>Dothideomycetes</taxon>
        <taxon>Pleosporomycetidae</taxon>
        <taxon>Pleosporales</taxon>
        <taxon>Pleosporineae</taxon>
        <taxon>Phaeosphaeriaceae</taxon>
        <taxon>Setomelanomma</taxon>
    </lineage>
</organism>
<proteinExistence type="predicted"/>
<dbReference type="InterPro" id="IPR052895">
    <property type="entry name" value="HetReg/Transcr_Mod"/>
</dbReference>
<reference evidence="2" key="1">
    <citation type="journal article" date="2020" name="Stud. Mycol.">
        <title>101 Dothideomycetes genomes: a test case for predicting lifestyles and emergence of pathogens.</title>
        <authorList>
            <person name="Haridas S."/>
            <person name="Albert R."/>
            <person name="Binder M."/>
            <person name="Bloem J."/>
            <person name="Labutti K."/>
            <person name="Salamov A."/>
            <person name="Andreopoulos B."/>
            <person name="Baker S."/>
            <person name="Barry K."/>
            <person name="Bills G."/>
            <person name="Bluhm B."/>
            <person name="Cannon C."/>
            <person name="Castanera R."/>
            <person name="Culley D."/>
            <person name="Daum C."/>
            <person name="Ezra D."/>
            <person name="Gonzalez J."/>
            <person name="Henrissat B."/>
            <person name="Kuo A."/>
            <person name="Liang C."/>
            <person name="Lipzen A."/>
            <person name="Lutzoni F."/>
            <person name="Magnuson J."/>
            <person name="Mondo S."/>
            <person name="Nolan M."/>
            <person name="Ohm R."/>
            <person name="Pangilinan J."/>
            <person name="Park H.-J."/>
            <person name="Ramirez L."/>
            <person name="Alfaro M."/>
            <person name="Sun H."/>
            <person name="Tritt A."/>
            <person name="Yoshinaga Y."/>
            <person name="Zwiers L.-H."/>
            <person name="Turgeon B."/>
            <person name="Goodwin S."/>
            <person name="Spatafora J."/>
            <person name="Crous P."/>
            <person name="Grigoriev I."/>
        </authorList>
    </citation>
    <scope>NUCLEOTIDE SEQUENCE</scope>
    <source>
        <strain evidence="2">CBS 110217</strain>
    </source>
</reference>
<name>A0A9P4H4E5_9PLEO</name>
<dbReference type="InterPro" id="IPR010730">
    <property type="entry name" value="HET"/>
</dbReference>
<dbReference type="OrthoDB" id="2157530at2759"/>
<protein>
    <submittedName>
        <fullName evidence="2">HET-domain-containing protein</fullName>
    </submittedName>
</protein>
<gene>
    <name evidence="2" type="ORF">EK21DRAFT_72142</name>
</gene>